<dbReference type="KEGG" id="abq:ABAZ39_30825"/>
<name>A0A060DYW8_9PROT</name>
<geneLocation type="plasmid" evidence="2 3">
    <name>AbAZ39_p4</name>
</geneLocation>
<dbReference type="AlphaFoldDB" id="A0A060DYW8"/>
<evidence type="ECO:0000313" key="2">
    <source>
        <dbReference type="EMBL" id="AIB16253.1"/>
    </source>
</evidence>
<reference evidence="2 3" key="1">
    <citation type="journal article" date="2014" name="Genome Announc.">
        <title>Complete Genome Sequence of the Model Rhizosphere Strain Azospirillum brasilense Az39, Successfully Applied in Agriculture.</title>
        <authorList>
            <person name="Rivera D."/>
            <person name="Revale S."/>
            <person name="Molina R."/>
            <person name="Gualpa J."/>
            <person name="Puente M."/>
            <person name="Maroniche G."/>
            <person name="Paris G."/>
            <person name="Baker D."/>
            <person name="Clavijo B."/>
            <person name="McLay K."/>
            <person name="Spaepen S."/>
            <person name="Perticari A."/>
            <person name="Vazquez M."/>
            <person name="Wisniewski-Dye F."/>
            <person name="Watkins C."/>
            <person name="Martinez-Abarca F."/>
            <person name="Vanderleyden J."/>
            <person name="Cassan F."/>
        </authorList>
    </citation>
    <scope>NUCLEOTIDE SEQUENCE [LARGE SCALE GENOMIC DNA]</scope>
    <source>
        <strain evidence="2 3">Az39</strain>
        <plasmid evidence="2">AbAZ39_p4</plasmid>
    </source>
</reference>
<gene>
    <name evidence="2" type="ORF">ABAZ39_30825</name>
</gene>
<dbReference type="RefSeq" id="WP_040137985.1">
    <property type="nucleotide sequence ID" value="NZ_CP007797.1"/>
</dbReference>
<evidence type="ECO:0000256" key="1">
    <source>
        <dbReference type="SAM" id="MobiDB-lite"/>
    </source>
</evidence>
<feature type="region of interest" description="Disordered" evidence="1">
    <location>
        <begin position="91"/>
        <end position="123"/>
    </location>
</feature>
<dbReference type="EMBL" id="CP007797">
    <property type="protein sequence ID" value="AIB16253.1"/>
    <property type="molecule type" value="Genomic_DNA"/>
</dbReference>
<evidence type="ECO:0000313" key="3">
    <source>
        <dbReference type="Proteomes" id="UP000027186"/>
    </source>
</evidence>
<dbReference type="Proteomes" id="UP000027186">
    <property type="component" value="Plasmid AbAZ39_p4"/>
</dbReference>
<organism evidence="2 3">
    <name type="scientific">Azospirillum argentinense</name>
    <dbReference type="NCBI Taxonomy" id="2970906"/>
    <lineage>
        <taxon>Bacteria</taxon>
        <taxon>Pseudomonadati</taxon>
        <taxon>Pseudomonadota</taxon>
        <taxon>Alphaproteobacteria</taxon>
        <taxon>Rhodospirillales</taxon>
        <taxon>Azospirillaceae</taxon>
        <taxon>Azospirillum</taxon>
    </lineage>
</organism>
<proteinExistence type="predicted"/>
<protein>
    <submittedName>
        <fullName evidence="2">Uncharacterized protein</fullName>
    </submittedName>
</protein>
<sequence>MPRTSDPPTARIAALERDADALRRAFLTTPIFALDDHGLHARFEDFGRTALALFRETARSAGGEQAAQRIEGAYHRVHEALQAVATLALSDTEPGFPAHGNGTTEPPPQDVRQSVIRRGTQFS</sequence>
<accession>A0A060DYW8</accession>
<keyword evidence="2" id="KW-0614">Plasmid</keyword>